<dbReference type="AlphaFoldDB" id="A0A9W4DPW8"/>
<protein>
    <submittedName>
        <fullName evidence="1">Uncharacterized protein</fullName>
    </submittedName>
</protein>
<dbReference type="Proteomes" id="UP001152519">
    <property type="component" value="Unassembled WGS sequence"/>
</dbReference>
<proteinExistence type="predicted"/>
<accession>A0A9W4DPW8</accession>
<reference evidence="1" key="1">
    <citation type="submission" date="2021-05" db="EMBL/GenBank/DDBJ databases">
        <authorList>
            <person name="Arsene-Ploetze F."/>
        </authorList>
    </citation>
    <scope>NUCLEOTIDE SEQUENCE</scope>
    <source>
        <strain evidence="1">DSM 42138</strain>
    </source>
</reference>
<gene>
    <name evidence="1" type="ORF">SCOCK_240075</name>
</gene>
<name>A0A9W4DPW8_9ACTN</name>
<evidence type="ECO:0000313" key="2">
    <source>
        <dbReference type="Proteomes" id="UP001152519"/>
    </source>
</evidence>
<comment type="caution">
    <text evidence="1">The sequence shown here is derived from an EMBL/GenBank/DDBJ whole genome shotgun (WGS) entry which is preliminary data.</text>
</comment>
<organism evidence="1 2">
    <name type="scientific">Actinacidiphila cocklensis</name>
    <dbReference type="NCBI Taxonomy" id="887465"/>
    <lineage>
        <taxon>Bacteria</taxon>
        <taxon>Bacillati</taxon>
        <taxon>Actinomycetota</taxon>
        <taxon>Actinomycetes</taxon>
        <taxon>Kitasatosporales</taxon>
        <taxon>Streptomycetaceae</taxon>
        <taxon>Actinacidiphila</taxon>
    </lineage>
</organism>
<keyword evidence="2" id="KW-1185">Reference proteome</keyword>
<sequence length="20" mass="2034">MPRGCIASASDSLAENVLSL</sequence>
<dbReference type="EMBL" id="CAJSLV010000053">
    <property type="protein sequence ID" value="CAG6394123.1"/>
    <property type="molecule type" value="Genomic_DNA"/>
</dbReference>
<evidence type="ECO:0000313" key="1">
    <source>
        <dbReference type="EMBL" id="CAG6394123.1"/>
    </source>
</evidence>